<dbReference type="NCBIfam" id="NF006579">
    <property type="entry name" value="PRK09104.1"/>
    <property type="match status" value="1"/>
</dbReference>
<proteinExistence type="predicted"/>
<dbReference type="SUPFAM" id="SSF53187">
    <property type="entry name" value="Zn-dependent exopeptidases"/>
    <property type="match status" value="1"/>
</dbReference>
<name>A0A410X0W0_9BACL</name>
<dbReference type="Gene3D" id="3.40.630.10">
    <property type="entry name" value="Zn peptidases"/>
    <property type="match status" value="1"/>
</dbReference>
<reference evidence="5 8" key="2">
    <citation type="submission" date="2022-05" db="EMBL/GenBank/DDBJ databases">
        <title>Genome Sequencing of Bee-Associated Microbes.</title>
        <authorList>
            <person name="Dunlap C."/>
        </authorList>
    </citation>
    <scope>NUCLEOTIDE SEQUENCE [LARGE SCALE GENOMIC DNA]</scope>
    <source>
        <strain evidence="5 8">NRRL B-23120</strain>
    </source>
</reference>
<keyword evidence="5" id="KW-0224">Dipeptidase</keyword>
<evidence type="ECO:0000313" key="6">
    <source>
        <dbReference type="EMBL" id="QAV20314.1"/>
    </source>
</evidence>
<evidence type="ECO:0000313" key="5">
    <source>
        <dbReference type="EMBL" id="MCY9597937.1"/>
    </source>
</evidence>
<dbReference type="Pfam" id="PF01546">
    <property type="entry name" value="Peptidase_M20"/>
    <property type="match status" value="1"/>
</dbReference>
<reference evidence="6 7" key="1">
    <citation type="submission" date="2018-01" db="EMBL/GenBank/DDBJ databases">
        <title>The whole genome sequencing and assembly of Paenibacillus chitinolyticus KCCM 41400 strain.</title>
        <authorList>
            <person name="Kim J.-Y."/>
            <person name="Park M.-K."/>
            <person name="Lee Y.-J."/>
            <person name="Yi H."/>
            <person name="Bahn Y.-S."/>
            <person name="Kim J.F."/>
            <person name="Lee D.-W."/>
        </authorList>
    </citation>
    <scope>NUCLEOTIDE SEQUENCE [LARGE SCALE GENOMIC DNA]</scope>
    <source>
        <strain evidence="6 7">KCCM 41400</strain>
    </source>
</reference>
<dbReference type="InterPro" id="IPR011650">
    <property type="entry name" value="Peptidase_M20_dimer"/>
</dbReference>
<dbReference type="NCBIfam" id="NF006053">
    <property type="entry name" value="PRK08201.1"/>
    <property type="match status" value="1"/>
</dbReference>
<dbReference type="GO" id="GO:0006508">
    <property type="term" value="P:proteolysis"/>
    <property type="evidence" value="ECO:0007669"/>
    <property type="project" value="UniProtKB-KW"/>
</dbReference>
<sequence>MKAKTESYASQHRERHLEELKELLRIPSISTLSEHKKDVHRCAEWLSGALTHAGLENVEIMPTAGLPIVYGDWLHAPGKPTILVYGHYDVQPADPLDEWHSEPFEPVIRDGKIYARGATDDKAQLWIHVKAAETFLKAVGSLPLNIKFILEGEEEITSPSLAPFVEKHAEKLKADAIVISDSPMLERGKPALLYGLRGVAGVEIEMLAARNDLHSGLYGGGVPNAVHALAGLLDSFHDEDGRVAVEGFYDRVIQLTEQERGELARVSQDEGKIREDLGLSELFGEKGYTFTERTTARPTLEVTGISGGFAGEGIKPIVPARASAKIACRLVADQRPEEIFELIERHVAVHTPSGLKASVKRVLQGNPFLTPADHPVMVAAAAALEEAYGEKTALTRGGGSIPIVDVFERLLQAPVVMMGFGLPDENLHAPNEHFDLDNFDKGLQAVCVFWEKLDNQ</sequence>
<protein>
    <submittedName>
        <fullName evidence="6">Dipeptidase</fullName>
        <ecNumber evidence="5">3.4.13.-</ecNumber>
    </submittedName>
</protein>
<dbReference type="PANTHER" id="PTHR43270">
    <property type="entry name" value="BETA-ALA-HIS DIPEPTIDASE"/>
    <property type="match status" value="1"/>
</dbReference>
<evidence type="ECO:0000256" key="3">
    <source>
        <dbReference type="ARBA" id="ARBA00022801"/>
    </source>
</evidence>
<evidence type="ECO:0000313" key="7">
    <source>
        <dbReference type="Proteomes" id="UP000288943"/>
    </source>
</evidence>
<dbReference type="Gene3D" id="3.30.70.360">
    <property type="match status" value="1"/>
</dbReference>
<dbReference type="NCBIfam" id="NF005914">
    <property type="entry name" value="PRK07907.1"/>
    <property type="match status" value="1"/>
</dbReference>
<dbReference type="Pfam" id="PF07687">
    <property type="entry name" value="M20_dimer"/>
    <property type="match status" value="1"/>
</dbReference>
<dbReference type="PANTHER" id="PTHR43270:SF12">
    <property type="entry name" value="SUCCINYL-DIAMINOPIMELATE DESUCCINYLASE"/>
    <property type="match status" value="1"/>
</dbReference>
<dbReference type="EMBL" id="CP026520">
    <property type="protein sequence ID" value="QAV20314.1"/>
    <property type="molecule type" value="Genomic_DNA"/>
</dbReference>
<evidence type="ECO:0000259" key="4">
    <source>
        <dbReference type="Pfam" id="PF07687"/>
    </source>
</evidence>
<dbReference type="GO" id="GO:0046872">
    <property type="term" value="F:metal ion binding"/>
    <property type="evidence" value="ECO:0007669"/>
    <property type="project" value="UniProtKB-KW"/>
</dbReference>
<dbReference type="Proteomes" id="UP001527202">
    <property type="component" value="Unassembled WGS sequence"/>
</dbReference>
<evidence type="ECO:0000256" key="2">
    <source>
        <dbReference type="ARBA" id="ARBA00022723"/>
    </source>
</evidence>
<dbReference type="AlphaFoldDB" id="A0A410X0W0"/>
<dbReference type="OrthoDB" id="9761532at2"/>
<keyword evidence="3 5" id="KW-0378">Hydrolase</keyword>
<keyword evidence="2" id="KW-0479">Metal-binding</keyword>
<keyword evidence="1" id="KW-0645">Protease</keyword>
<gene>
    <name evidence="5" type="ORF">M5X16_19410</name>
    <name evidence="6" type="ORF">PC41400_22645</name>
</gene>
<dbReference type="GO" id="GO:0016805">
    <property type="term" value="F:dipeptidase activity"/>
    <property type="evidence" value="ECO:0007669"/>
    <property type="project" value="UniProtKB-KW"/>
</dbReference>
<dbReference type="KEGG" id="pchi:PC41400_22645"/>
<keyword evidence="8" id="KW-1185">Reference proteome</keyword>
<dbReference type="EMBL" id="JAMDMJ010000025">
    <property type="protein sequence ID" value="MCY9597937.1"/>
    <property type="molecule type" value="Genomic_DNA"/>
</dbReference>
<feature type="domain" description="Peptidase M20 dimerisation" evidence="4">
    <location>
        <begin position="194"/>
        <end position="352"/>
    </location>
</feature>
<dbReference type="InterPro" id="IPR002933">
    <property type="entry name" value="Peptidase_M20"/>
</dbReference>
<evidence type="ECO:0000313" key="8">
    <source>
        <dbReference type="Proteomes" id="UP001527202"/>
    </source>
</evidence>
<evidence type="ECO:0000256" key="1">
    <source>
        <dbReference type="ARBA" id="ARBA00022670"/>
    </source>
</evidence>
<organism evidence="6 7">
    <name type="scientific">Paenibacillus chitinolyticus</name>
    <dbReference type="NCBI Taxonomy" id="79263"/>
    <lineage>
        <taxon>Bacteria</taxon>
        <taxon>Bacillati</taxon>
        <taxon>Bacillota</taxon>
        <taxon>Bacilli</taxon>
        <taxon>Bacillales</taxon>
        <taxon>Paenibacillaceae</taxon>
        <taxon>Paenibacillus</taxon>
    </lineage>
</organism>
<dbReference type="EC" id="3.4.13.-" evidence="5"/>
<dbReference type="InterPro" id="IPR051458">
    <property type="entry name" value="Cyt/Met_Dipeptidase"/>
</dbReference>
<dbReference type="Proteomes" id="UP000288943">
    <property type="component" value="Chromosome"/>
</dbReference>
<dbReference type="RefSeq" id="WP_042232517.1">
    <property type="nucleotide sequence ID" value="NZ_CP026520.1"/>
</dbReference>
<dbReference type="GeneID" id="95377594"/>
<accession>A0A410X0W0</accession>